<feature type="domain" description="ABC1 atypical kinase-like" evidence="2">
    <location>
        <begin position="118"/>
        <end position="266"/>
    </location>
</feature>
<proteinExistence type="predicted"/>
<evidence type="ECO:0000313" key="4">
    <source>
        <dbReference type="Proteomes" id="UP001210925"/>
    </source>
</evidence>
<dbReference type="SUPFAM" id="SSF89895">
    <property type="entry name" value="FYSH domain"/>
    <property type="match status" value="1"/>
</dbReference>
<sequence length="486" mass="54996">MFRNIAAHKFKIASALVASGIVYYESDSSLINRPYGLVRHVRAITTLGVIAADYKFNLKGDTKSDEYLKMKSECHQRSADRLLGLFRTNGGIYIKLGQHIASLIYLLPREYTQTMTELQDDCPPCTLDQVNSVMLKDMGKPLSQVFASFDPEPIGVASLAQVHKATIKKDGKLFPVAVKVQHYYLDDYKDVDLYTCSTGCRIVKWLFPDFEFQWLANEIEKNFPVELDFRIEHLNADKARLNFRNIPEIIIPKVEYSDRRILIMEYHGLYRELEPDFVFNYAQFWKNIILGNEEGIERYAYSLFRHTGRKQKDGIDYHRLFASMVSARSWDAITSKTSAGFGGIVTTRQTSEVTNVQNKAGNARFLEAISKILSQCSGELLLIIKSNDLIRSIDQSLKVDQGRHTAGARVNYANLDKSIPLVEVVQAFQIFESDNHSNQGIAMKPNKATLSNAFGTEDENKIIEKILSEGKVMHTVNNGGSKGYVA</sequence>
<dbReference type="GO" id="GO:0007005">
    <property type="term" value="P:mitochondrion organization"/>
    <property type="evidence" value="ECO:0007669"/>
    <property type="project" value="TreeGrafter"/>
</dbReference>
<comment type="caution">
    <text evidence="3">The sequence shown here is derived from an EMBL/GenBank/DDBJ whole genome shotgun (WGS) entry which is preliminary data.</text>
</comment>
<dbReference type="AlphaFoldDB" id="A0AAD5Y862"/>
<name>A0AAD5Y862_9FUNG</name>
<dbReference type="Pfam" id="PF03109">
    <property type="entry name" value="ABC1"/>
    <property type="match status" value="1"/>
</dbReference>
<dbReference type="EMBL" id="JADGKB010000005">
    <property type="protein sequence ID" value="KAJ3261534.1"/>
    <property type="molecule type" value="Genomic_DNA"/>
</dbReference>
<dbReference type="GO" id="GO:0016301">
    <property type="term" value="F:kinase activity"/>
    <property type="evidence" value="ECO:0007669"/>
    <property type="project" value="UniProtKB-KW"/>
</dbReference>
<dbReference type="PANTHER" id="PTHR43173">
    <property type="entry name" value="ABC1 FAMILY PROTEIN"/>
    <property type="match status" value="1"/>
</dbReference>
<feature type="domain" description="Ribosome maturation protein SDO1/SBDS N-terminal" evidence="1">
    <location>
        <begin position="412"/>
        <end position="475"/>
    </location>
</feature>
<evidence type="ECO:0000259" key="2">
    <source>
        <dbReference type="Pfam" id="PF03109"/>
    </source>
</evidence>
<dbReference type="GO" id="GO:0055088">
    <property type="term" value="P:lipid homeostasis"/>
    <property type="evidence" value="ECO:0007669"/>
    <property type="project" value="TreeGrafter"/>
</dbReference>
<accession>A0AAD5Y862</accession>
<dbReference type="GO" id="GO:0005743">
    <property type="term" value="C:mitochondrial inner membrane"/>
    <property type="evidence" value="ECO:0007669"/>
    <property type="project" value="TreeGrafter"/>
</dbReference>
<dbReference type="InterPro" id="IPR036786">
    <property type="entry name" value="Ribosome_mat_SBDS_N_sf"/>
</dbReference>
<organism evidence="3 4">
    <name type="scientific">Boothiomyces macroporosus</name>
    <dbReference type="NCBI Taxonomy" id="261099"/>
    <lineage>
        <taxon>Eukaryota</taxon>
        <taxon>Fungi</taxon>
        <taxon>Fungi incertae sedis</taxon>
        <taxon>Chytridiomycota</taxon>
        <taxon>Chytridiomycota incertae sedis</taxon>
        <taxon>Chytridiomycetes</taxon>
        <taxon>Rhizophydiales</taxon>
        <taxon>Terramycetaceae</taxon>
        <taxon>Boothiomyces</taxon>
    </lineage>
</organism>
<dbReference type="SUPFAM" id="SSF56112">
    <property type="entry name" value="Protein kinase-like (PK-like)"/>
    <property type="match status" value="1"/>
</dbReference>
<evidence type="ECO:0000313" key="3">
    <source>
        <dbReference type="EMBL" id="KAJ3261534.1"/>
    </source>
</evidence>
<dbReference type="InterPro" id="IPR051130">
    <property type="entry name" value="Mito_struct-func_regulator"/>
</dbReference>
<gene>
    <name evidence="3" type="primary">ADCK1</name>
    <name evidence="3" type="ORF">HK103_005372</name>
</gene>
<reference evidence="3" key="1">
    <citation type="submission" date="2020-05" db="EMBL/GenBank/DDBJ databases">
        <title>Phylogenomic resolution of chytrid fungi.</title>
        <authorList>
            <person name="Stajich J.E."/>
            <person name="Amses K."/>
            <person name="Simmons R."/>
            <person name="Seto K."/>
            <person name="Myers J."/>
            <person name="Bonds A."/>
            <person name="Quandt C.A."/>
            <person name="Barry K."/>
            <person name="Liu P."/>
            <person name="Grigoriev I."/>
            <person name="Longcore J.E."/>
            <person name="James T.Y."/>
        </authorList>
    </citation>
    <scope>NUCLEOTIDE SEQUENCE</scope>
    <source>
        <strain evidence="3">PLAUS21</strain>
    </source>
</reference>
<protein>
    <submittedName>
        <fullName evidence="3">AarF domain-containing protein kinase 1</fullName>
    </submittedName>
</protein>
<dbReference type="InterPro" id="IPR011009">
    <property type="entry name" value="Kinase-like_dom_sf"/>
</dbReference>
<dbReference type="Gene3D" id="3.30.1250.10">
    <property type="entry name" value="Ribosome maturation protein SBDS, N-terminal domain"/>
    <property type="match status" value="1"/>
</dbReference>
<keyword evidence="4" id="KW-1185">Reference proteome</keyword>
<dbReference type="InterPro" id="IPR004147">
    <property type="entry name" value="ABC1_dom"/>
</dbReference>
<dbReference type="InterPro" id="IPR019783">
    <property type="entry name" value="SDO1/SBDS_N"/>
</dbReference>
<evidence type="ECO:0000259" key="1">
    <source>
        <dbReference type="Pfam" id="PF01172"/>
    </source>
</evidence>
<dbReference type="Pfam" id="PF01172">
    <property type="entry name" value="SBDS_N"/>
    <property type="match status" value="1"/>
</dbReference>
<keyword evidence="3" id="KW-0808">Transferase</keyword>
<dbReference type="PANTHER" id="PTHR43173:SF19">
    <property type="entry name" value="AARF DOMAIN-CONTAINING PROTEIN KINASE 1"/>
    <property type="match status" value="1"/>
</dbReference>
<dbReference type="Proteomes" id="UP001210925">
    <property type="component" value="Unassembled WGS sequence"/>
</dbReference>
<keyword evidence="3" id="KW-0418">Kinase</keyword>